<dbReference type="SMART" id="SM00996">
    <property type="entry name" value="AdoHcyase"/>
    <property type="match status" value="1"/>
</dbReference>
<feature type="domain" description="S-adenosyl-L-homocysteine hydrolase NAD binding" evidence="6">
    <location>
        <begin position="188"/>
        <end position="349"/>
    </location>
</feature>
<dbReference type="PANTHER" id="PTHR23420">
    <property type="entry name" value="ADENOSYLHOMOCYSTEINASE"/>
    <property type="match status" value="1"/>
</dbReference>
<dbReference type="Pfam" id="PF05221">
    <property type="entry name" value="AdoHcyase"/>
    <property type="match status" value="2"/>
</dbReference>
<evidence type="ECO:0000256" key="2">
    <source>
        <dbReference type="ARBA" id="ARBA00022563"/>
    </source>
</evidence>
<reference evidence="7" key="1">
    <citation type="journal article" date="2014" name="Int. J. Syst. Evol. Microbiol.">
        <title>Complete genome sequence of Corynebacterium casei LMG S-19264T (=DSM 44701T), isolated from a smear-ripened cheese.</title>
        <authorList>
            <consortium name="US DOE Joint Genome Institute (JGI-PGF)"/>
            <person name="Walter F."/>
            <person name="Albersmeier A."/>
            <person name="Kalinowski J."/>
            <person name="Ruckert C."/>
        </authorList>
    </citation>
    <scope>NUCLEOTIDE SEQUENCE</scope>
    <source>
        <strain evidence="7">CGMCC 4.5737</strain>
    </source>
</reference>
<dbReference type="PROSITE" id="PS00739">
    <property type="entry name" value="ADOHCYASE_2"/>
    <property type="match status" value="1"/>
</dbReference>
<comment type="cofactor">
    <cofactor evidence="4">
        <name>NAD(+)</name>
        <dbReference type="ChEBI" id="CHEBI:57540"/>
    </cofactor>
    <text evidence="4">Binds 1 NAD(+) per subunit.</text>
</comment>
<evidence type="ECO:0000313" key="7">
    <source>
        <dbReference type="EMBL" id="GGM53907.1"/>
    </source>
</evidence>
<dbReference type="AlphaFoldDB" id="A0A8J3CE41"/>
<dbReference type="EMBL" id="BMMK01000010">
    <property type="protein sequence ID" value="GGM53907.1"/>
    <property type="molecule type" value="Genomic_DNA"/>
</dbReference>
<comment type="caution">
    <text evidence="7">The sequence shown here is derived from an EMBL/GenBank/DDBJ whole genome shotgun (WGS) entry which is preliminary data.</text>
</comment>
<evidence type="ECO:0000256" key="3">
    <source>
        <dbReference type="ARBA" id="ARBA00023027"/>
    </source>
</evidence>
<dbReference type="NCBIfam" id="NF004005">
    <property type="entry name" value="PRK05476.2-3"/>
    <property type="match status" value="1"/>
</dbReference>
<reference evidence="7" key="2">
    <citation type="submission" date="2020-09" db="EMBL/GenBank/DDBJ databases">
        <authorList>
            <person name="Sun Q."/>
            <person name="Zhou Y."/>
        </authorList>
    </citation>
    <scope>NUCLEOTIDE SEQUENCE</scope>
    <source>
        <strain evidence="7">CGMCC 4.5737</strain>
    </source>
</reference>
<dbReference type="InterPro" id="IPR015878">
    <property type="entry name" value="Ado_hCys_hydrolase_NAD-bd"/>
</dbReference>
<keyword evidence="8" id="KW-1185">Reference proteome</keyword>
<evidence type="ECO:0000256" key="4">
    <source>
        <dbReference type="PIRSR" id="PIRSR001109-2"/>
    </source>
</evidence>
<dbReference type="SUPFAM" id="SSF52283">
    <property type="entry name" value="Formate/glycerate dehydrogenase catalytic domain-like"/>
    <property type="match status" value="1"/>
</dbReference>
<protein>
    <submittedName>
        <fullName evidence="7">Adenosylhomocysteinase</fullName>
    </submittedName>
</protein>
<feature type="region of interest" description="Disordered" evidence="5">
    <location>
        <begin position="407"/>
        <end position="429"/>
    </location>
</feature>
<organism evidence="7 8">
    <name type="scientific">Longimycelium tulufanense</name>
    <dbReference type="NCBI Taxonomy" id="907463"/>
    <lineage>
        <taxon>Bacteria</taxon>
        <taxon>Bacillati</taxon>
        <taxon>Actinomycetota</taxon>
        <taxon>Actinomycetes</taxon>
        <taxon>Pseudonocardiales</taxon>
        <taxon>Pseudonocardiaceae</taxon>
        <taxon>Longimycelium</taxon>
    </lineage>
</organism>
<dbReference type="SUPFAM" id="SSF51735">
    <property type="entry name" value="NAD(P)-binding Rossmann-fold domains"/>
    <property type="match status" value="1"/>
</dbReference>
<dbReference type="PANTHER" id="PTHR23420:SF0">
    <property type="entry name" value="ADENOSYLHOMOCYSTEINASE"/>
    <property type="match status" value="1"/>
</dbReference>
<dbReference type="PIRSF" id="PIRSF001109">
    <property type="entry name" value="Ad_hcy_hydrolase"/>
    <property type="match status" value="1"/>
</dbReference>
<dbReference type="GO" id="GO:0005829">
    <property type="term" value="C:cytosol"/>
    <property type="evidence" value="ECO:0007669"/>
    <property type="project" value="TreeGrafter"/>
</dbReference>
<name>A0A8J3CE41_9PSEU</name>
<evidence type="ECO:0000256" key="5">
    <source>
        <dbReference type="SAM" id="MobiDB-lite"/>
    </source>
</evidence>
<dbReference type="GO" id="GO:0033353">
    <property type="term" value="P:S-adenosylmethionine cycle"/>
    <property type="evidence" value="ECO:0007669"/>
    <property type="project" value="TreeGrafter"/>
</dbReference>
<proteinExistence type="inferred from homology"/>
<dbReference type="InterPro" id="IPR042172">
    <property type="entry name" value="Adenosylhomocyst_ase-like_sf"/>
</dbReference>
<dbReference type="RefSeq" id="WP_189057378.1">
    <property type="nucleotide sequence ID" value="NZ_BMMK01000010.1"/>
</dbReference>
<dbReference type="SMART" id="SM00997">
    <property type="entry name" value="AdoHcyase_NAD"/>
    <property type="match status" value="1"/>
</dbReference>
<comment type="similarity">
    <text evidence="1">Belongs to the adenosylhomocysteinase family.</text>
</comment>
<feature type="binding site" evidence="4">
    <location>
        <begin position="219"/>
        <end position="224"/>
    </location>
    <ligand>
        <name>NAD(+)</name>
        <dbReference type="ChEBI" id="CHEBI:57540"/>
    </ligand>
</feature>
<dbReference type="Proteomes" id="UP000637578">
    <property type="component" value="Unassembled WGS sequence"/>
</dbReference>
<keyword evidence="2" id="KW-0554">One-carbon metabolism</keyword>
<evidence type="ECO:0000256" key="1">
    <source>
        <dbReference type="ARBA" id="ARBA00007122"/>
    </source>
</evidence>
<dbReference type="InterPro" id="IPR000043">
    <property type="entry name" value="Adenosylhomocysteinase-like"/>
</dbReference>
<dbReference type="GO" id="GO:0004013">
    <property type="term" value="F:adenosylhomocysteinase activity"/>
    <property type="evidence" value="ECO:0007669"/>
    <property type="project" value="TreeGrafter"/>
</dbReference>
<dbReference type="Gene3D" id="3.40.50.1480">
    <property type="entry name" value="Adenosylhomocysteinase-like"/>
    <property type="match status" value="1"/>
</dbReference>
<evidence type="ECO:0000313" key="8">
    <source>
        <dbReference type="Proteomes" id="UP000637578"/>
    </source>
</evidence>
<keyword evidence="3 4" id="KW-0520">NAD</keyword>
<accession>A0A8J3CE41</accession>
<feature type="binding site" evidence="4">
    <location>
        <position position="343"/>
    </location>
    <ligand>
        <name>NAD(+)</name>
        <dbReference type="ChEBI" id="CHEBI:57540"/>
    </ligand>
</feature>
<dbReference type="InterPro" id="IPR036291">
    <property type="entry name" value="NAD(P)-bd_dom_sf"/>
</dbReference>
<dbReference type="Gene3D" id="3.40.50.720">
    <property type="entry name" value="NAD(P)-binding Rossmann-like Domain"/>
    <property type="match status" value="1"/>
</dbReference>
<dbReference type="Pfam" id="PF00670">
    <property type="entry name" value="AdoHcyase_NAD"/>
    <property type="match status" value="1"/>
</dbReference>
<sequence length="429" mass="45094">MSFRVTRPPAELVELGRAALDVARDQMPVLAGIRSEVAGTRPLQAQRVAGCVHLTKETGVLVELLVAAGAEVAWTGGDEVSTQDEVAAALAAEGVEVFGRRGMTTAEVEQAVTETLGAFQDGPTLLVDNGTRLIEAALSAPGTVPRLVAATEKTTEGCRRVREWAEQGRLRFPVVNVNDLVTKWEVDNTYGTGQSTVDGIVRATGVLLAGKRFVVVGFGQVGRGVALRARGMGARVVVCCRSARTAVRARLAGFPVLPPHEALVGADIVCTATGYPDVLTGEHLDALPGGAVLCNTGHSVTEINLADLAERTRETKRIRPHVQRHILHDGRHVDLLSGGGLINLDAAEGNPSEVMDITFANQALAVLDLAAGADRLAPGVHEVPAERDEDVARRKLAAMAVRIDAPTPEQLEVLTSGGHPGSLGERSGP</sequence>
<dbReference type="InterPro" id="IPR020082">
    <property type="entry name" value="S-Ado-L-homoCys_hydrolase_CS"/>
</dbReference>
<evidence type="ECO:0000259" key="6">
    <source>
        <dbReference type="SMART" id="SM00997"/>
    </source>
</evidence>
<dbReference type="GO" id="GO:0006730">
    <property type="term" value="P:one-carbon metabolic process"/>
    <property type="evidence" value="ECO:0007669"/>
    <property type="project" value="UniProtKB-KW"/>
</dbReference>
<gene>
    <name evidence="7" type="primary">ahcY</name>
    <name evidence="7" type="ORF">GCM10012275_26310</name>
</gene>